<accession>A0A0G4P000</accession>
<feature type="signal peptide" evidence="1">
    <location>
        <begin position="1"/>
        <end position="20"/>
    </location>
</feature>
<keyword evidence="1" id="KW-0732">Signal</keyword>
<proteinExistence type="predicted"/>
<feature type="chain" id="PRO_5005195131" evidence="1">
    <location>
        <begin position="21"/>
        <end position="174"/>
    </location>
</feature>
<reference evidence="2 3" key="1">
    <citation type="journal article" date="2014" name="Nat. Commun.">
        <title>Multiple recent horizontal transfers of a large genomic region in cheese making fungi.</title>
        <authorList>
            <person name="Cheeseman K."/>
            <person name="Ropars J."/>
            <person name="Renault P."/>
            <person name="Dupont J."/>
            <person name="Gouzy J."/>
            <person name="Branca A."/>
            <person name="Abraham A.L."/>
            <person name="Ceppi M."/>
            <person name="Conseiller E."/>
            <person name="Debuchy R."/>
            <person name="Malagnac F."/>
            <person name="Goarin A."/>
            <person name="Silar P."/>
            <person name="Lacoste S."/>
            <person name="Sallet E."/>
            <person name="Bensimon A."/>
            <person name="Giraud T."/>
            <person name="Brygoo Y."/>
        </authorList>
    </citation>
    <scope>NUCLEOTIDE SEQUENCE [LARGE SCALE GENOMIC DNA]</scope>
    <source>
        <strain evidence="3">FM 013</strain>
    </source>
</reference>
<dbReference type="EMBL" id="HG793136">
    <property type="protein sequence ID" value="CRL19645.1"/>
    <property type="molecule type" value="Genomic_DNA"/>
</dbReference>
<sequence length="174" mass="19129">MLVSSIIAFALVFHPLVVCGQTDVSTKPRIYTNQSFWAHNQELPLDGSCQALDRAYNRNVGSVYIPCEAASGKKNICTLYSDKRCETEVVAFDRSHSAMFEASKSDRGPIAYVGGLVESIKCQVVDSDYSVSNTNGHISTKSQHKCPGDSCSSDGDSYLSTEQRKCNSRRCQRV</sequence>
<protein>
    <submittedName>
        <fullName evidence="2">Str. FM013</fullName>
    </submittedName>
</protein>
<dbReference type="Proteomes" id="UP000053732">
    <property type="component" value="Unassembled WGS sequence"/>
</dbReference>
<gene>
    <name evidence="2" type="ORF">PCAMFM013_S003g000436</name>
</gene>
<evidence type="ECO:0000313" key="2">
    <source>
        <dbReference type="EMBL" id="CRL19645.1"/>
    </source>
</evidence>
<evidence type="ECO:0000256" key="1">
    <source>
        <dbReference type="SAM" id="SignalP"/>
    </source>
</evidence>
<evidence type="ECO:0000313" key="3">
    <source>
        <dbReference type="Proteomes" id="UP000053732"/>
    </source>
</evidence>
<keyword evidence="3" id="KW-1185">Reference proteome</keyword>
<organism evidence="2 3">
    <name type="scientific">Penicillium camemberti (strain FM 013)</name>
    <dbReference type="NCBI Taxonomy" id="1429867"/>
    <lineage>
        <taxon>Eukaryota</taxon>
        <taxon>Fungi</taxon>
        <taxon>Dikarya</taxon>
        <taxon>Ascomycota</taxon>
        <taxon>Pezizomycotina</taxon>
        <taxon>Eurotiomycetes</taxon>
        <taxon>Eurotiomycetidae</taxon>
        <taxon>Eurotiales</taxon>
        <taxon>Aspergillaceae</taxon>
        <taxon>Penicillium</taxon>
    </lineage>
</organism>
<dbReference type="AlphaFoldDB" id="A0A0G4P000"/>
<name>A0A0G4P000_PENC3</name>